<name>A0A4Y7WPM9_9BACI</name>
<dbReference type="PANTHER" id="PTHR30349">
    <property type="entry name" value="PHAGE INTEGRASE-RELATED"/>
    <property type="match status" value="1"/>
</dbReference>
<organism evidence="7 8">
    <name type="scientific">Shouchella lehensis</name>
    <dbReference type="NCBI Taxonomy" id="300825"/>
    <lineage>
        <taxon>Bacteria</taxon>
        <taxon>Bacillati</taxon>
        <taxon>Bacillota</taxon>
        <taxon>Bacilli</taxon>
        <taxon>Bacillales</taxon>
        <taxon>Bacillaceae</taxon>
        <taxon>Shouchella</taxon>
    </lineage>
</organism>
<dbReference type="InterPro" id="IPR010998">
    <property type="entry name" value="Integrase_recombinase_N"/>
</dbReference>
<feature type="domain" description="Tyr recombinase" evidence="5">
    <location>
        <begin position="108"/>
        <end position="317"/>
    </location>
</feature>
<keyword evidence="1" id="KW-0229">DNA integration</keyword>
<dbReference type="PANTHER" id="PTHR30349:SF86">
    <property type="entry name" value="INTEGRASE_RECOMBINASE AQ_AA09-RELATED"/>
    <property type="match status" value="1"/>
</dbReference>
<dbReference type="AlphaFoldDB" id="A0A4Y7WPM9"/>
<dbReference type="CDD" id="cd00397">
    <property type="entry name" value="DNA_BRE_C"/>
    <property type="match status" value="1"/>
</dbReference>
<dbReference type="Pfam" id="PF02899">
    <property type="entry name" value="Phage_int_SAM_1"/>
    <property type="match status" value="1"/>
</dbReference>
<dbReference type="Proteomes" id="UP000298210">
    <property type="component" value="Unassembled WGS sequence"/>
</dbReference>
<evidence type="ECO:0000313" key="7">
    <source>
        <dbReference type="EMBL" id="TES50616.1"/>
    </source>
</evidence>
<evidence type="ECO:0000256" key="1">
    <source>
        <dbReference type="ARBA" id="ARBA00022908"/>
    </source>
</evidence>
<dbReference type="InterPro" id="IPR011010">
    <property type="entry name" value="DNA_brk_join_enz"/>
</dbReference>
<dbReference type="InterPro" id="IPR002104">
    <property type="entry name" value="Integrase_catalytic"/>
</dbReference>
<comment type="caution">
    <text evidence="7">The sequence shown here is derived from an EMBL/GenBank/DDBJ whole genome shotgun (WGS) entry which is preliminary data.</text>
</comment>
<evidence type="ECO:0000256" key="3">
    <source>
        <dbReference type="ARBA" id="ARBA00023172"/>
    </source>
</evidence>
<protein>
    <submittedName>
        <fullName evidence="7">Integrase</fullName>
    </submittedName>
</protein>
<accession>A0A4Y7WPM9</accession>
<evidence type="ECO:0000256" key="4">
    <source>
        <dbReference type="PROSITE-ProRule" id="PRU01248"/>
    </source>
</evidence>
<evidence type="ECO:0000313" key="8">
    <source>
        <dbReference type="Proteomes" id="UP000298210"/>
    </source>
</evidence>
<evidence type="ECO:0000259" key="5">
    <source>
        <dbReference type="PROSITE" id="PS51898"/>
    </source>
</evidence>
<dbReference type="PROSITE" id="PS51900">
    <property type="entry name" value="CB"/>
    <property type="match status" value="1"/>
</dbReference>
<dbReference type="GO" id="GO:0003677">
    <property type="term" value="F:DNA binding"/>
    <property type="evidence" value="ECO:0007669"/>
    <property type="project" value="UniProtKB-UniRule"/>
</dbReference>
<dbReference type="GO" id="GO:0006310">
    <property type="term" value="P:DNA recombination"/>
    <property type="evidence" value="ECO:0007669"/>
    <property type="project" value="UniProtKB-KW"/>
</dbReference>
<evidence type="ECO:0000259" key="6">
    <source>
        <dbReference type="PROSITE" id="PS51900"/>
    </source>
</evidence>
<dbReference type="Gene3D" id="1.10.443.10">
    <property type="entry name" value="Intergrase catalytic core"/>
    <property type="match status" value="1"/>
</dbReference>
<gene>
    <name evidence="7" type="ORF">E2L03_01405</name>
</gene>
<dbReference type="SUPFAM" id="SSF56349">
    <property type="entry name" value="DNA breaking-rejoining enzymes"/>
    <property type="match status" value="1"/>
</dbReference>
<dbReference type="RefSeq" id="WP_134258474.1">
    <property type="nucleotide sequence ID" value="NZ_LDIM01000012.1"/>
</dbReference>
<dbReference type="InterPro" id="IPR004107">
    <property type="entry name" value="Integrase_SAM-like_N"/>
</dbReference>
<keyword evidence="2 4" id="KW-0238">DNA-binding</keyword>
<dbReference type="InterPro" id="IPR044068">
    <property type="entry name" value="CB"/>
</dbReference>
<proteinExistence type="predicted"/>
<dbReference type="Gene3D" id="1.10.150.130">
    <property type="match status" value="1"/>
</dbReference>
<keyword evidence="3" id="KW-0233">DNA recombination</keyword>
<reference evidence="7 8" key="1">
    <citation type="submission" date="2019-03" db="EMBL/GenBank/DDBJ databases">
        <authorList>
            <person name="Liu G."/>
        </authorList>
    </citation>
    <scope>NUCLEOTIDE SEQUENCE [LARGE SCALE GENOMIC DNA]</scope>
    <source>
        <strain evidence="7 8">DSM 19099</strain>
    </source>
</reference>
<dbReference type="InterPro" id="IPR013762">
    <property type="entry name" value="Integrase-like_cat_sf"/>
</dbReference>
<sequence>MDLLSWKNVFLDQLALKGRKQATIRRYDYDLLDFFQWLEEKPFHTLTTEEVEAFYHHLLMSRQYKVRTIRRISSVLRRFALFLLEEGFLQDHPLLHHEPPLLNLEPLNRNEWISQKETSILLKTSHSERGLTENQRIARPQLTERNYTILLLLTNYGITLSEACALTMRDTSFIQQTIIVGLDASKRTLTLEDDHAKQLYVYWSSMPEPVRPRMHTDDSFFVAFDFTRRTYHWSYENDRPKALTAIALQKMIRTEVARAHLRKGISAQHFRNSYLLRSLLHSGHDHQLQRKLGLKSPLSLRRYVLTVSRLTTKEKALLLPNQ</sequence>
<evidence type="ECO:0000256" key="2">
    <source>
        <dbReference type="ARBA" id="ARBA00023125"/>
    </source>
</evidence>
<dbReference type="EMBL" id="SNUX01000001">
    <property type="protein sequence ID" value="TES50616.1"/>
    <property type="molecule type" value="Genomic_DNA"/>
</dbReference>
<dbReference type="InterPro" id="IPR050090">
    <property type="entry name" value="Tyrosine_recombinase_XerCD"/>
</dbReference>
<feature type="domain" description="Core-binding (CB)" evidence="6">
    <location>
        <begin position="1"/>
        <end position="84"/>
    </location>
</feature>
<dbReference type="GO" id="GO:0015074">
    <property type="term" value="P:DNA integration"/>
    <property type="evidence" value="ECO:0007669"/>
    <property type="project" value="UniProtKB-KW"/>
</dbReference>
<dbReference type="PROSITE" id="PS51898">
    <property type="entry name" value="TYR_RECOMBINASE"/>
    <property type="match status" value="1"/>
</dbReference>